<keyword evidence="15" id="KW-1185">Reference proteome</keyword>
<comment type="similarity">
    <text evidence="2">Belongs to the UPF0053 family.</text>
</comment>
<evidence type="ECO:0000256" key="11">
    <source>
        <dbReference type="SAM" id="Phobius"/>
    </source>
</evidence>
<dbReference type="Gene3D" id="3.10.580.10">
    <property type="entry name" value="CBS-domain"/>
    <property type="match status" value="1"/>
</dbReference>
<dbReference type="InterPro" id="IPR005170">
    <property type="entry name" value="Transptr-assoc_dom"/>
</dbReference>
<name>A0A1M4T1B5_9FIRM</name>
<feature type="transmembrane region" description="Helical" evidence="11">
    <location>
        <begin position="12"/>
        <end position="33"/>
    </location>
</feature>
<dbReference type="SUPFAM" id="SSF54631">
    <property type="entry name" value="CBS-domain pair"/>
    <property type="match status" value="1"/>
</dbReference>
<dbReference type="InterPro" id="IPR051676">
    <property type="entry name" value="UPF0053_domain"/>
</dbReference>
<keyword evidence="5" id="KW-0677">Repeat</keyword>
<dbReference type="InterPro" id="IPR000644">
    <property type="entry name" value="CBS_dom"/>
</dbReference>
<feature type="domain" description="CBS" evidence="12">
    <location>
        <begin position="288"/>
        <end position="345"/>
    </location>
</feature>
<feature type="transmembrane region" description="Helical" evidence="11">
    <location>
        <begin position="138"/>
        <end position="160"/>
    </location>
</feature>
<evidence type="ECO:0000256" key="7">
    <source>
        <dbReference type="ARBA" id="ARBA00023122"/>
    </source>
</evidence>
<dbReference type="InterPro" id="IPR046342">
    <property type="entry name" value="CBS_dom_sf"/>
</dbReference>
<dbReference type="InterPro" id="IPR044751">
    <property type="entry name" value="Ion_transp-like_CBS"/>
</dbReference>
<evidence type="ECO:0000256" key="6">
    <source>
        <dbReference type="ARBA" id="ARBA00022989"/>
    </source>
</evidence>
<feature type="transmembrane region" description="Helical" evidence="11">
    <location>
        <begin position="54"/>
        <end position="81"/>
    </location>
</feature>
<dbReference type="STRING" id="1123243.SAMN02745190_00324"/>
<evidence type="ECO:0000256" key="9">
    <source>
        <dbReference type="PROSITE-ProRule" id="PRU00703"/>
    </source>
</evidence>
<organism evidence="14 15">
    <name type="scientific">Schwartzia succinivorans DSM 10502</name>
    <dbReference type="NCBI Taxonomy" id="1123243"/>
    <lineage>
        <taxon>Bacteria</taxon>
        <taxon>Bacillati</taxon>
        <taxon>Bacillota</taxon>
        <taxon>Negativicutes</taxon>
        <taxon>Selenomonadales</taxon>
        <taxon>Selenomonadaceae</taxon>
        <taxon>Schwartzia</taxon>
    </lineage>
</organism>
<dbReference type="GO" id="GO:0005886">
    <property type="term" value="C:plasma membrane"/>
    <property type="evidence" value="ECO:0007669"/>
    <property type="project" value="UniProtKB-SubCell"/>
</dbReference>
<dbReference type="Pfam" id="PF03471">
    <property type="entry name" value="CorC_HlyC"/>
    <property type="match status" value="1"/>
</dbReference>
<evidence type="ECO:0000256" key="8">
    <source>
        <dbReference type="ARBA" id="ARBA00023136"/>
    </source>
</evidence>
<dbReference type="InterPro" id="IPR002550">
    <property type="entry name" value="CNNM"/>
</dbReference>
<dbReference type="GO" id="GO:0050660">
    <property type="term" value="F:flavin adenine dinucleotide binding"/>
    <property type="evidence" value="ECO:0007669"/>
    <property type="project" value="InterPro"/>
</dbReference>
<dbReference type="SMART" id="SM01091">
    <property type="entry name" value="CorC_HlyC"/>
    <property type="match status" value="1"/>
</dbReference>
<gene>
    <name evidence="14" type="ORF">SAMN02745190_00324</name>
</gene>
<proteinExistence type="inferred from homology"/>
<dbReference type="SUPFAM" id="SSF56176">
    <property type="entry name" value="FAD-binding/transporter-associated domain-like"/>
    <property type="match status" value="1"/>
</dbReference>
<dbReference type="PROSITE" id="PS51846">
    <property type="entry name" value="CNNM"/>
    <property type="match status" value="1"/>
</dbReference>
<evidence type="ECO:0000256" key="4">
    <source>
        <dbReference type="ARBA" id="ARBA00022692"/>
    </source>
</evidence>
<dbReference type="AlphaFoldDB" id="A0A1M4T1B5"/>
<keyword evidence="8 10" id="KW-0472">Membrane</keyword>
<reference evidence="14 15" key="1">
    <citation type="submission" date="2016-11" db="EMBL/GenBank/DDBJ databases">
        <authorList>
            <person name="Jaros S."/>
            <person name="Januszkiewicz K."/>
            <person name="Wedrychowicz H."/>
        </authorList>
    </citation>
    <scope>NUCLEOTIDE SEQUENCE [LARGE SCALE GENOMIC DNA]</scope>
    <source>
        <strain evidence="14 15">DSM 10502</strain>
    </source>
</reference>
<dbReference type="FunFam" id="3.10.580.10:FF:000002">
    <property type="entry name" value="Magnesium/cobalt efflux protein CorC"/>
    <property type="match status" value="1"/>
</dbReference>
<dbReference type="PROSITE" id="PS51371">
    <property type="entry name" value="CBS"/>
    <property type="match status" value="2"/>
</dbReference>
<dbReference type="Proteomes" id="UP000184404">
    <property type="component" value="Unassembled WGS sequence"/>
</dbReference>
<evidence type="ECO:0000256" key="3">
    <source>
        <dbReference type="ARBA" id="ARBA00022475"/>
    </source>
</evidence>
<dbReference type="RefSeq" id="WP_072934429.1">
    <property type="nucleotide sequence ID" value="NZ_FQUG01000002.1"/>
</dbReference>
<dbReference type="PANTHER" id="PTHR43099">
    <property type="entry name" value="UPF0053 PROTEIN YRKA"/>
    <property type="match status" value="1"/>
</dbReference>
<dbReference type="Pfam" id="PF01595">
    <property type="entry name" value="CNNM"/>
    <property type="match status" value="1"/>
</dbReference>
<dbReference type="EMBL" id="FQUG01000002">
    <property type="protein sequence ID" value="SHE38057.1"/>
    <property type="molecule type" value="Genomic_DNA"/>
</dbReference>
<evidence type="ECO:0000256" key="10">
    <source>
        <dbReference type="PROSITE-ProRule" id="PRU01193"/>
    </source>
</evidence>
<feature type="domain" description="CBS" evidence="12">
    <location>
        <begin position="224"/>
        <end position="284"/>
    </location>
</feature>
<dbReference type="Pfam" id="PF00571">
    <property type="entry name" value="CBS"/>
    <property type="match status" value="2"/>
</dbReference>
<dbReference type="PANTHER" id="PTHR43099:SF2">
    <property type="entry name" value="UPF0053 PROTEIN YRKA"/>
    <property type="match status" value="1"/>
</dbReference>
<feature type="domain" description="CNNM transmembrane" evidence="13">
    <location>
        <begin position="2"/>
        <end position="205"/>
    </location>
</feature>
<keyword evidence="7 9" id="KW-0129">CBS domain</keyword>
<dbReference type="CDD" id="cd04590">
    <property type="entry name" value="CBS_pair_CorC_HlyC_assoc"/>
    <property type="match status" value="1"/>
</dbReference>
<sequence>MDFAFVSGNLLLIAVLILLNGFFVAAEFTIVKVRPSQLEELIKAGKTRARYAKMLVDSMDVSLSVTQLGITLVSLALGWIGEPFLSRLMQPFFELVGLEGAAAETVSFTVAFSLITAGHIILGELAPKNIAIQKALDALLFLAVPLLLFKKITYPFVWLLNHVANFVTRLFGFEPTSEKEDVHSEEELRILMAESRKHGAINKTEYDFVDNVFDFSDKAVRDIMVPRTDMVCLFLENTVEENIQVALKNRMTRYPICREGKDDIIGFLHIKDLLDPLCHGRRPNLRRLARRTLFVPEPMSVPRLLKTMQDKKVQLAIVVDEYGGTAGMVTIEDVVEEIVGDIQDEFDQERPTVERKGKRLFSVDAKLMLEEVNEILEINIQEDNVDTLGGWLYARVETPPRIGQKASFGGSSFFVEEVEHLRITRVLVKLGHDLKEEHDEIHELGKQEEDAE</sequence>
<evidence type="ECO:0000256" key="1">
    <source>
        <dbReference type="ARBA" id="ARBA00004651"/>
    </source>
</evidence>
<comment type="subcellular location">
    <subcellularLocation>
        <location evidence="1">Cell membrane</location>
        <topology evidence="1">Multi-pass membrane protein</topology>
    </subcellularLocation>
</comment>
<feature type="transmembrane region" description="Helical" evidence="11">
    <location>
        <begin position="101"/>
        <end position="126"/>
    </location>
</feature>
<keyword evidence="3" id="KW-1003">Cell membrane</keyword>
<keyword evidence="4 10" id="KW-0812">Transmembrane</keyword>
<evidence type="ECO:0000256" key="5">
    <source>
        <dbReference type="ARBA" id="ARBA00022737"/>
    </source>
</evidence>
<dbReference type="InterPro" id="IPR036318">
    <property type="entry name" value="FAD-bd_PCMH-like_sf"/>
</dbReference>
<keyword evidence="6 10" id="KW-1133">Transmembrane helix</keyword>
<dbReference type="OrthoDB" id="9798188at2"/>
<accession>A0A1M4T1B5</accession>
<protein>
    <submittedName>
        <fullName evidence="14">Hemolysin, contains CBS domains</fullName>
    </submittedName>
</protein>
<dbReference type="InterPro" id="IPR016169">
    <property type="entry name" value="FAD-bd_PCMH_sub2"/>
</dbReference>
<evidence type="ECO:0000313" key="15">
    <source>
        <dbReference type="Proteomes" id="UP000184404"/>
    </source>
</evidence>
<evidence type="ECO:0000313" key="14">
    <source>
        <dbReference type="EMBL" id="SHE38057.1"/>
    </source>
</evidence>
<dbReference type="Gene3D" id="3.30.465.10">
    <property type="match status" value="1"/>
</dbReference>
<evidence type="ECO:0000256" key="2">
    <source>
        <dbReference type="ARBA" id="ARBA00006337"/>
    </source>
</evidence>
<evidence type="ECO:0000259" key="12">
    <source>
        <dbReference type="PROSITE" id="PS51371"/>
    </source>
</evidence>
<evidence type="ECO:0000259" key="13">
    <source>
        <dbReference type="PROSITE" id="PS51846"/>
    </source>
</evidence>